<keyword evidence="5" id="KW-0539">Nucleus</keyword>
<evidence type="ECO:0000256" key="5">
    <source>
        <dbReference type="ARBA" id="ARBA00023242"/>
    </source>
</evidence>
<dbReference type="PROSITE" id="PS50048">
    <property type="entry name" value="ZN2_CY6_FUNGAL_2"/>
    <property type="match status" value="1"/>
</dbReference>
<dbReference type="AlphaFoldDB" id="R7SEN4"/>
<dbReference type="GO" id="GO:0005634">
    <property type="term" value="C:nucleus"/>
    <property type="evidence" value="ECO:0007669"/>
    <property type="project" value="UniProtKB-SubCell"/>
</dbReference>
<dbReference type="Pfam" id="PF00172">
    <property type="entry name" value="Zn_clus"/>
    <property type="match status" value="1"/>
</dbReference>
<dbReference type="OrthoDB" id="39175at2759"/>
<feature type="domain" description="Zn(2)-C6 fungal-type" evidence="7">
    <location>
        <begin position="58"/>
        <end position="90"/>
    </location>
</feature>
<keyword evidence="3" id="KW-0805">Transcription regulation</keyword>
<name>R7SEN4_CONPW</name>
<evidence type="ECO:0000313" key="9">
    <source>
        <dbReference type="Proteomes" id="UP000053558"/>
    </source>
</evidence>
<accession>R7SEN4</accession>
<dbReference type="GO" id="GO:0000981">
    <property type="term" value="F:DNA-binding transcription factor activity, RNA polymerase II-specific"/>
    <property type="evidence" value="ECO:0007669"/>
    <property type="project" value="InterPro"/>
</dbReference>
<sequence>MASDVDDDLAVRYVKPHYMSPDTQAETWPLDGAVPVAVKDIMRVSYSNMSVPLKRGAACLPCRRRKIRCNGARPVCDQCRRIDRQASCQYGGTGQLSHTELLQREIVRLKSRIQDLEPPQPISLSDPYVSQDTSTHMASSVMTTETEESMPYVAGPATAYPDYSDYNFGTTHLIDAIDIETPLSFDLESTSTSSPGLSHPESTPPQSWWEPEKPLEERVHQAINDLAPNARQFGFFLDLASELRTSPNARQHGLGQEHEQSHSRDEEQGAGGLHKTVLRNVVVLWAVHFSRDTALKVQEPAVLGRTLALLRDAITDISAPSAALYVLQVELALAYYFVRDARWYEARHHANAAARFVLDFGIPDVALRQANAEDGAEKSFSAFRNYPGCGWYSGGVARLDRTVCADAVHSVCILDQALACFLSIEPVLSAKVTERIFPTMNHDTLDESTAFAREACASVLLYRATAVCNTKKGSTASASELEATISSLIDHVDTCRTLAGSSRNLDDRTFLTLKSLLYLARIQIKLPLVDKDTAALDGIIETLVGFADTMANIDVLAIRPFNPIMASVWIAIAHLLNVELQRAHSSDHPRPSETAAAGRLSAAGSQLIQQLLMLGETIPLKSFTAKVESMMPLMMALQGCA</sequence>
<gene>
    <name evidence="8" type="ORF">CONPUDRAFT_169994</name>
</gene>
<dbReference type="PANTHER" id="PTHR47338:SF29">
    <property type="entry name" value="ZN(2)-C6 FUNGAL-TYPE DOMAIN-CONTAINING PROTEIN"/>
    <property type="match status" value="1"/>
</dbReference>
<evidence type="ECO:0000256" key="1">
    <source>
        <dbReference type="ARBA" id="ARBA00004123"/>
    </source>
</evidence>
<dbReference type="SMART" id="SM00066">
    <property type="entry name" value="GAL4"/>
    <property type="match status" value="1"/>
</dbReference>
<protein>
    <recommendedName>
        <fullName evidence="7">Zn(2)-C6 fungal-type domain-containing protein</fullName>
    </recommendedName>
</protein>
<dbReference type="RefSeq" id="XP_007775238.1">
    <property type="nucleotide sequence ID" value="XM_007777048.1"/>
</dbReference>
<dbReference type="EMBL" id="JH711591">
    <property type="protein sequence ID" value="EIW74641.1"/>
    <property type="molecule type" value="Genomic_DNA"/>
</dbReference>
<keyword evidence="9" id="KW-1185">Reference proteome</keyword>
<evidence type="ECO:0000256" key="3">
    <source>
        <dbReference type="ARBA" id="ARBA00023015"/>
    </source>
</evidence>
<feature type="region of interest" description="Disordered" evidence="6">
    <location>
        <begin position="186"/>
        <end position="210"/>
    </location>
</feature>
<evidence type="ECO:0000313" key="8">
    <source>
        <dbReference type="EMBL" id="EIW74641.1"/>
    </source>
</evidence>
<feature type="region of interest" description="Disordered" evidence="6">
    <location>
        <begin position="117"/>
        <end position="138"/>
    </location>
</feature>
<dbReference type="GO" id="GO:0008270">
    <property type="term" value="F:zinc ion binding"/>
    <property type="evidence" value="ECO:0007669"/>
    <property type="project" value="InterPro"/>
</dbReference>
<evidence type="ECO:0000256" key="4">
    <source>
        <dbReference type="ARBA" id="ARBA00023163"/>
    </source>
</evidence>
<evidence type="ECO:0000259" key="7">
    <source>
        <dbReference type="PROSITE" id="PS50048"/>
    </source>
</evidence>
<feature type="region of interest" description="Disordered" evidence="6">
    <location>
        <begin position="250"/>
        <end position="271"/>
    </location>
</feature>
<evidence type="ECO:0000256" key="6">
    <source>
        <dbReference type="SAM" id="MobiDB-lite"/>
    </source>
</evidence>
<dbReference type="GeneID" id="19206368"/>
<dbReference type="PROSITE" id="PS00463">
    <property type="entry name" value="ZN2_CY6_FUNGAL_1"/>
    <property type="match status" value="1"/>
</dbReference>
<evidence type="ECO:0000256" key="2">
    <source>
        <dbReference type="ARBA" id="ARBA00022723"/>
    </source>
</evidence>
<dbReference type="eggNOG" id="ENOG502SQZ9">
    <property type="taxonomic scope" value="Eukaryota"/>
</dbReference>
<dbReference type="InterPro" id="IPR001138">
    <property type="entry name" value="Zn2Cys6_DnaBD"/>
</dbReference>
<comment type="subcellular location">
    <subcellularLocation>
        <location evidence="1">Nucleus</location>
    </subcellularLocation>
</comment>
<dbReference type="InterPro" id="IPR050815">
    <property type="entry name" value="TF_fung"/>
</dbReference>
<keyword evidence="2" id="KW-0479">Metal-binding</keyword>
<dbReference type="KEGG" id="cput:CONPUDRAFT_169994"/>
<dbReference type="PANTHER" id="PTHR47338">
    <property type="entry name" value="ZN(II)2CYS6 TRANSCRIPTION FACTOR (EUROFUNG)-RELATED"/>
    <property type="match status" value="1"/>
</dbReference>
<dbReference type="SUPFAM" id="SSF57701">
    <property type="entry name" value="Zn2/Cys6 DNA-binding domain"/>
    <property type="match status" value="1"/>
</dbReference>
<feature type="compositionally biased region" description="Polar residues" evidence="6">
    <location>
        <begin position="187"/>
        <end position="206"/>
    </location>
</feature>
<reference evidence="9" key="1">
    <citation type="journal article" date="2012" name="Science">
        <title>The Paleozoic origin of enzymatic lignin decomposition reconstructed from 31 fungal genomes.</title>
        <authorList>
            <person name="Floudas D."/>
            <person name="Binder M."/>
            <person name="Riley R."/>
            <person name="Barry K."/>
            <person name="Blanchette R.A."/>
            <person name="Henrissat B."/>
            <person name="Martinez A.T."/>
            <person name="Otillar R."/>
            <person name="Spatafora J.W."/>
            <person name="Yadav J.S."/>
            <person name="Aerts A."/>
            <person name="Benoit I."/>
            <person name="Boyd A."/>
            <person name="Carlson A."/>
            <person name="Copeland A."/>
            <person name="Coutinho P.M."/>
            <person name="de Vries R.P."/>
            <person name="Ferreira P."/>
            <person name="Findley K."/>
            <person name="Foster B."/>
            <person name="Gaskell J."/>
            <person name="Glotzer D."/>
            <person name="Gorecki P."/>
            <person name="Heitman J."/>
            <person name="Hesse C."/>
            <person name="Hori C."/>
            <person name="Igarashi K."/>
            <person name="Jurgens J.A."/>
            <person name="Kallen N."/>
            <person name="Kersten P."/>
            <person name="Kohler A."/>
            <person name="Kuees U."/>
            <person name="Kumar T.K.A."/>
            <person name="Kuo A."/>
            <person name="LaButti K."/>
            <person name="Larrondo L.F."/>
            <person name="Lindquist E."/>
            <person name="Ling A."/>
            <person name="Lombard V."/>
            <person name="Lucas S."/>
            <person name="Lundell T."/>
            <person name="Martin R."/>
            <person name="McLaughlin D.J."/>
            <person name="Morgenstern I."/>
            <person name="Morin E."/>
            <person name="Murat C."/>
            <person name="Nagy L.G."/>
            <person name="Nolan M."/>
            <person name="Ohm R.A."/>
            <person name="Patyshakuliyeva A."/>
            <person name="Rokas A."/>
            <person name="Ruiz-Duenas F.J."/>
            <person name="Sabat G."/>
            <person name="Salamov A."/>
            <person name="Samejima M."/>
            <person name="Schmutz J."/>
            <person name="Slot J.C."/>
            <person name="St John F."/>
            <person name="Stenlid J."/>
            <person name="Sun H."/>
            <person name="Sun S."/>
            <person name="Syed K."/>
            <person name="Tsang A."/>
            <person name="Wiebenga A."/>
            <person name="Young D."/>
            <person name="Pisabarro A."/>
            <person name="Eastwood D.C."/>
            <person name="Martin F."/>
            <person name="Cullen D."/>
            <person name="Grigoriev I.V."/>
            <person name="Hibbett D.S."/>
        </authorList>
    </citation>
    <scope>NUCLEOTIDE SEQUENCE [LARGE SCALE GENOMIC DNA]</scope>
    <source>
        <strain evidence="9">RWD-64-598 SS2</strain>
    </source>
</reference>
<feature type="compositionally biased region" description="Polar residues" evidence="6">
    <location>
        <begin position="128"/>
        <end position="138"/>
    </location>
</feature>
<dbReference type="InterPro" id="IPR036864">
    <property type="entry name" value="Zn2-C6_fun-type_DNA-bd_sf"/>
</dbReference>
<feature type="compositionally biased region" description="Basic and acidic residues" evidence="6">
    <location>
        <begin position="255"/>
        <end position="267"/>
    </location>
</feature>
<keyword evidence="4" id="KW-0804">Transcription</keyword>
<dbReference type="Gene3D" id="4.10.240.10">
    <property type="entry name" value="Zn(2)-C6 fungal-type DNA-binding domain"/>
    <property type="match status" value="1"/>
</dbReference>
<organism evidence="8 9">
    <name type="scientific">Coniophora puteana (strain RWD-64-598)</name>
    <name type="common">Brown rot fungus</name>
    <dbReference type="NCBI Taxonomy" id="741705"/>
    <lineage>
        <taxon>Eukaryota</taxon>
        <taxon>Fungi</taxon>
        <taxon>Dikarya</taxon>
        <taxon>Basidiomycota</taxon>
        <taxon>Agaricomycotina</taxon>
        <taxon>Agaricomycetes</taxon>
        <taxon>Agaricomycetidae</taxon>
        <taxon>Boletales</taxon>
        <taxon>Coniophorineae</taxon>
        <taxon>Coniophoraceae</taxon>
        <taxon>Coniophora</taxon>
    </lineage>
</organism>
<dbReference type="Proteomes" id="UP000053558">
    <property type="component" value="Unassembled WGS sequence"/>
</dbReference>
<dbReference type="CDD" id="cd00067">
    <property type="entry name" value="GAL4"/>
    <property type="match status" value="1"/>
</dbReference>
<proteinExistence type="predicted"/>